<evidence type="ECO:0000313" key="3">
    <source>
        <dbReference type="Proteomes" id="UP000001261"/>
    </source>
</evidence>
<feature type="region of interest" description="Disordered" evidence="1">
    <location>
        <begin position="1"/>
        <end position="36"/>
    </location>
</feature>
<dbReference type="Proteomes" id="UP000001261">
    <property type="component" value="Unassembled WGS sequence"/>
</dbReference>
<gene>
    <name evidence="2" type="ORF">CIMG_09808</name>
</gene>
<dbReference type="KEGG" id="cim:CIMG_09808"/>
<sequence>MHVEESHSYSRRQRQQATREAMASESSQRWSRRGAMSCPDTEFETCWIVGSFLHHHFILSLFLQPPLLVKFTEVIIWDPAHMLFPAIAHGMLQAGWLNESISRVVN</sequence>
<dbReference type="AlphaFoldDB" id="A0A0E1S0J7"/>
<organism evidence="2 3">
    <name type="scientific">Coccidioides immitis (strain RS)</name>
    <name type="common">Valley fever fungus</name>
    <dbReference type="NCBI Taxonomy" id="246410"/>
    <lineage>
        <taxon>Eukaryota</taxon>
        <taxon>Fungi</taxon>
        <taxon>Dikarya</taxon>
        <taxon>Ascomycota</taxon>
        <taxon>Pezizomycotina</taxon>
        <taxon>Eurotiomycetes</taxon>
        <taxon>Eurotiomycetidae</taxon>
        <taxon>Onygenales</taxon>
        <taxon>Onygenaceae</taxon>
        <taxon>Coccidioides</taxon>
    </lineage>
</organism>
<dbReference type="EMBL" id="GG704912">
    <property type="protein sequence ID" value="EAS28604.2"/>
    <property type="molecule type" value="Genomic_DNA"/>
</dbReference>
<dbReference type="InParanoid" id="A0A0E1S0J7"/>
<evidence type="ECO:0000256" key="1">
    <source>
        <dbReference type="SAM" id="MobiDB-lite"/>
    </source>
</evidence>
<dbReference type="GeneID" id="4558379"/>
<reference evidence="3" key="1">
    <citation type="journal article" date="2009" name="Genome Res.">
        <title>Comparative genomic analyses of the human fungal pathogens Coccidioides and their relatives.</title>
        <authorList>
            <person name="Sharpton T.J."/>
            <person name="Stajich J.E."/>
            <person name="Rounsley S.D."/>
            <person name="Gardner M.J."/>
            <person name="Wortman J.R."/>
            <person name="Jordar V.S."/>
            <person name="Maiti R."/>
            <person name="Kodira C.D."/>
            <person name="Neafsey D.E."/>
            <person name="Zeng Q."/>
            <person name="Hung C.-Y."/>
            <person name="McMahan C."/>
            <person name="Muszewska A."/>
            <person name="Grynberg M."/>
            <person name="Mandel M.A."/>
            <person name="Kellner E.M."/>
            <person name="Barker B.M."/>
            <person name="Galgiani J.N."/>
            <person name="Orbach M.J."/>
            <person name="Kirkland T.N."/>
            <person name="Cole G.T."/>
            <person name="Henn M.R."/>
            <person name="Birren B.W."/>
            <person name="Taylor J.W."/>
        </authorList>
    </citation>
    <scope>NUCLEOTIDE SEQUENCE [LARGE SCALE GENOMIC DNA]</scope>
    <source>
        <strain evidence="3">RS</strain>
    </source>
</reference>
<reference evidence="3" key="2">
    <citation type="journal article" date="2010" name="Genome Res.">
        <title>Population genomic sequencing of Coccidioides fungi reveals recent hybridization and transposon control.</title>
        <authorList>
            <person name="Neafsey D.E."/>
            <person name="Barker B.M."/>
            <person name="Sharpton T.J."/>
            <person name="Stajich J.E."/>
            <person name="Park D.J."/>
            <person name="Whiston E."/>
            <person name="Hung C.-Y."/>
            <person name="McMahan C."/>
            <person name="White J."/>
            <person name="Sykes S."/>
            <person name="Heiman D."/>
            <person name="Young S."/>
            <person name="Zeng Q."/>
            <person name="Abouelleil A."/>
            <person name="Aftuck L."/>
            <person name="Bessette D."/>
            <person name="Brown A."/>
            <person name="FitzGerald M."/>
            <person name="Lui A."/>
            <person name="Macdonald J.P."/>
            <person name="Priest M."/>
            <person name="Orbach M.J."/>
            <person name="Galgiani J.N."/>
            <person name="Kirkland T.N."/>
            <person name="Cole G.T."/>
            <person name="Birren B.W."/>
            <person name="Henn M.R."/>
            <person name="Taylor J.W."/>
            <person name="Rounsley S.D."/>
        </authorList>
    </citation>
    <scope>GENOME REANNOTATION</scope>
    <source>
        <strain evidence="3">RS</strain>
    </source>
</reference>
<keyword evidence="3" id="KW-1185">Reference proteome</keyword>
<accession>A0A0E1S0J7</accession>
<proteinExistence type="predicted"/>
<dbReference type="VEuPathDB" id="FungiDB:CIMG_09808"/>
<dbReference type="RefSeq" id="XP_001240187.2">
    <property type="nucleotide sequence ID" value="XM_001240186.2"/>
</dbReference>
<protein>
    <submittedName>
        <fullName evidence="2">Uncharacterized protein</fullName>
    </submittedName>
</protein>
<name>A0A0E1S0J7_COCIM</name>
<evidence type="ECO:0000313" key="2">
    <source>
        <dbReference type="EMBL" id="EAS28604.2"/>
    </source>
</evidence>